<reference evidence="1 2" key="1">
    <citation type="submission" date="2016-10" db="EMBL/GenBank/DDBJ databases">
        <title>Complete Genome Sequence of Peptococcaceae strain DCMF.</title>
        <authorList>
            <person name="Edwards R.J."/>
            <person name="Holland S.I."/>
            <person name="Deshpande N.P."/>
            <person name="Wong Y.K."/>
            <person name="Ertan H."/>
            <person name="Manefield M."/>
            <person name="Russell T.L."/>
            <person name="Lee M.J."/>
        </authorList>
    </citation>
    <scope>NUCLEOTIDE SEQUENCE [LARGE SCALE GENOMIC DNA]</scope>
    <source>
        <strain evidence="1 2">DCMF</strain>
    </source>
</reference>
<dbReference type="EMBL" id="CP017634">
    <property type="protein sequence ID" value="ATW25541.1"/>
    <property type="molecule type" value="Genomic_DNA"/>
</dbReference>
<keyword evidence="2" id="KW-1185">Reference proteome</keyword>
<dbReference type="AlphaFoldDB" id="A0A3G1KSW3"/>
<protein>
    <submittedName>
        <fullName evidence="1">Uncharacterized protein</fullName>
    </submittedName>
</protein>
<evidence type="ECO:0000313" key="2">
    <source>
        <dbReference type="Proteomes" id="UP000323521"/>
    </source>
</evidence>
<organism evidence="1 2">
    <name type="scientific">Formimonas warabiya</name>
    <dbReference type="NCBI Taxonomy" id="1761012"/>
    <lineage>
        <taxon>Bacteria</taxon>
        <taxon>Bacillati</taxon>
        <taxon>Bacillota</taxon>
        <taxon>Clostridia</taxon>
        <taxon>Eubacteriales</taxon>
        <taxon>Peptococcaceae</taxon>
        <taxon>Candidatus Formimonas</taxon>
    </lineage>
</organism>
<dbReference type="Proteomes" id="UP000323521">
    <property type="component" value="Chromosome"/>
</dbReference>
<name>A0A3G1KSW3_FORW1</name>
<dbReference type="KEGG" id="fwa:DCMF_12910"/>
<evidence type="ECO:0000313" key="1">
    <source>
        <dbReference type="EMBL" id="ATW25541.1"/>
    </source>
</evidence>
<sequence length="101" mass="11758">MSIGIYLLQIPGMRSYCTQFNGSQSSSDRSQNGGYFGTPESSIQRRIRIPGFGICCMEKDRVKNFFLGHEHHINITRRLEVKGKEHDWNQLKIRGRKNWTI</sequence>
<proteinExistence type="predicted"/>
<accession>A0A3G1KSW3</accession>
<gene>
    <name evidence="1" type="ORF">DCMF_12910</name>
</gene>